<evidence type="ECO:0008006" key="4">
    <source>
        <dbReference type="Google" id="ProtNLM"/>
    </source>
</evidence>
<dbReference type="AlphaFoldDB" id="A0A9E5JNM9"/>
<dbReference type="EMBL" id="VIKT02000004">
    <property type="protein sequence ID" value="NHF62256.1"/>
    <property type="molecule type" value="Genomic_DNA"/>
</dbReference>
<proteinExistence type="predicted"/>
<dbReference type="RefSeq" id="WP_152582994.1">
    <property type="nucleotide sequence ID" value="NZ_VIKT02000004.1"/>
</dbReference>
<reference evidence="2 3" key="1">
    <citation type="submission" date="2019-06" db="EMBL/GenBank/DDBJ databases">
        <authorList>
            <person name="De-Chao Zhang Q."/>
        </authorList>
    </citation>
    <scope>NUCLEOTIDE SEQUENCE [LARGE SCALE GENOMIC DNA]</scope>
    <source>
        <strain evidence="2 3">KN1116</strain>
    </source>
</reference>
<feature type="region of interest" description="Disordered" evidence="1">
    <location>
        <begin position="99"/>
        <end position="176"/>
    </location>
</feature>
<gene>
    <name evidence="2" type="ORF">FK219_003200</name>
</gene>
<accession>A0A9E5JNM9</accession>
<feature type="compositionally biased region" description="Basic and acidic residues" evidence="1">
    <location>
        <begin position="134"/>
        <end position="144"/>
    </location>
</feature>
<organism evidence="2 3">
    <name type="scientific">Microcella pacifica</name>
    <dbReference type="NCBI Taxonomy" id="2591847"/>
    <lineage>
        <taxon>Bacteria</taxon>
        <taxon>Bacillati</taxon>
        <taxon>Actinomycetota</taxon>
        <taxon>Actinomycetes</taxon>
        <taxon>Micrococcales</taxon>
        <taxon>Microbacteriaceae</taxon>
        <taxon>Microcella</taxon>
    </lineage>
</organism>
<keyword evidence="3" id="KW-1185">Reference proteome</keyword>
<comment type="caution">
    <text evidence="2">The sequence shown here is derived from an EMBL/GenBank/DDBJ whole genome shotgun (WGS) entry which is preliminary data.</text>
</comment>
<evidence type="ECO:0000313" key="3">
    <source>
        <dbReference type="Proteomes" id="UP000818266"/>
    </source>
</evidence>
<dbReference type="OrthoDB" id="5065756at2"/>
<evidence type="ECO:0000256" key="1">
    <source>
        <dbReference type="SAM" id="MobiDB-lite"/>
    </source>
</evidence>
<dbReference type="Proteomes" id="UP000818266">
    <property type="component" value="Unassembled WGS sequence"/>
</dbReference>
<sequence length="205" mass="22351">MTLTNRQRAVPPSMFADETLMELPPPVRLTGIGLRFYVDDEGRGSATPALIRGQLWPLDTAVTDATIREHLRALVKVGYIETYSINGRKLLALTDWPSVDRGSRSRLPAPPSTEPLARSSRASRETFAVEGGGEEGREDGREEGAGEGGRGPSRDARDETEPSPFCRKHQPHGTDFACGGCASARKRHDQWLRAEAEAEAEGLAE</sequence>
<name>A0A9E5JNM9_9MICO</name>
<evidence type="ECO:0000313" key="2">
    <source>
        <dbReference type="EMBL" id="NHF62256.1"/>
    </source>
</evidence>
<reference evidence="2 3" key="2">
    <citation type="submission" date="2020-03" db="EMBL/GenBank/DDBJ databases">
        <title>Chryseoglobus sp. isolated from a deep-sea seamount.</title>
        <authorList>
            <person name="Zhang D.-C."/>
        </authorList>
    </citation>
    <scope>NUCLEOTIDE SEQUENCE [LARGE SCALE GENOMIC DNA]</scope>
    <source>
        <strain evidence="2 3">KN1116</strain>
    </source>
</reference>
<protein>
    <recommendedName>
        <fullName evidence="4">Helix-turn-helix domain-containing protein</fullName>
    </recommendedName>
</protein>